<sequence>MASSQLGAVYEEFQPKSELTETPEAHILQIHLPGFTRDQVKTTYQSSNKTLSIFGEKPEGDNKWSRFSEAIPLPLNCEVNRISGKFDMGILTITMPKKVITSIFPKEELKTSKEEISHDPSFGAAYEEFQPKAEKTEDLNDYFLKVYLPGFSKDQINTKYVSSSRVINISGERPIEGGKRWTRFNQAFPVPENFNDERLGAKFDNGILTITMPKRFHSLFAPREEVKTSYDTGLNPLKDAMAEQKPQKVEELILPKPREGFKRSSSLASLEEIDQKPHISSVYEEFQPKSETTENLEAYHIQIYLPGFTKEDVKIKYISSSRVMSIFGGRQIQGSNRWIRVDKAYPVPENCDVERVQGKFDKGILTITMPKKFIPQLLAPKEAKTTQEKFSSPLDKYTAPSLEEARDHERGIASLPSFPQKDKEELVPKPTRLTLLDEQAALRTANAEGKGIDIADIIGKGIQGVACSASSAVKNIGDGTLNGEVKHLLAVVIAALGVHVSYRLTYSGKPYNY</sequence>
<evidence type="ECO:0000313" key="2">
    <source>
        <dbReference type="Proteomes" id="UP000828941"/>
    </source>
</evidence>
<accession>A0ACB9MJQ6</accession>
<dbReference type="Proteomes" id="UP000828941">
    <property type="component" value="Chromosome 9"/>
</dbReference>
<keyword evidence="2" id="KW-1185">Reference proteome</keyword>
<comment type="caution">
    <text evidence="1">The sequence shown here is derived from an EMBL/GenBank/DDBJ whole genome shotgun (WGS) entry which is preliminary data.</text>
</comment>
<organism evidence="1 2">
    <name type="scientific">Bauhinia variegata</name>
    <name type="common">Purple orchid tree</name>
    <name type="synonym">Phanera variegata</name>
    <dbReference type="NCBI Taxonomy" id="167791"/>
    <lineage>
        <taxon>Eukaryota</taxon>
        <taxon>Viridiplantae</taxon>
        <taxon>Streptophyta</taxon>
        <taxon>Embryophyta</taxon>
        <taxon>Tracheophyta</taxon>
        <taxon>Spermatophyta</taxon>
        <taxon>Magnoliopsida</taxon>
        <taxon>eudicotyledons</taxon>
        <taxon>Gunneridae</taxon>
        <taxon>Pentapetalae</taxon>
        <taxon>rosids</taxon>
        <taxon>fabids</taxon>
        <taxon>Fabales</taxon>
        <taxon>Fabaceae</taxon>
        <taxon>Cercidoideae</taxon>
        <taxon>Cercideae</taxon>
        <taxon>Bauhiniinae</taxon>
        <taxon>Bauhinia</taxon>
    </lineage>
</organism>
<protein>
    <submittedName>
        <fullName evidence="1">Uncharacterized protein</fullName>
    </submittedName>
</protein>
<dbReference type="EMBL" id="CM039434">
    <property type="protein sequence ID" value="KAI4323709.1"/>
    <property type="molecule type" value="Genomic_DNA"/>
</dbReference>
<reference evidence="1 2" key="1">
    <citation type="journal article" date="2022" name="DNA Res.">
        <title>Chromosomal-level genome assembly of the orchid tree Bauhinia variegata (Leguminosae; Cercidoideae) supports the allotetraploid origin hypothesis of Bauhinia.</title>
        <authorList>
            <person name="Zhong Y."/>
            <person name="Chen Y."/>
            <person name="Zheng D."/>
            <person name="Pang J."/>
            <person name="Liu Y."/>
            <person name="Luo S."/>
            <person name="Meng S."/>
            <person name="Qian L."/>
            <person name="Wei D."/>
            <person name="Dai S."/>
            <person name="Zhou R."/>
        </authorList>
    </citation>
    <scope>NUCLEOTIDE SEQUENCE [LARGE SCALE GENOMIC DNA]</scope>
    <source>
        <strain evidence="1">BV-YZ2020</strain>
    </source>
</reference>
<evidence type="ECO:0000313" key="1">
    <source>
        <dbReference type="EMBL" id="KAI4323709.1"/>
    </source>
</evidence>
<proteinExistence type="predicted"/>
<gene>
    <name evidence="1" type="ORF">L6164_023294</name>
</gene>
<name>A0ACB9MJQ6_BAUVA</name>